<feature type="binding site" evidence="3">
    <location>
        <position position="170"/>
    </location>
    <ligand>
        <name>substrate</name>
    </ligand>
</feature>
<dbReference type="GO" id="GO:0008837">
    <property type="term" value="F:diaminopimelate epimerase activity"/>
    <property type="evidence" value="ECO:0007669"/>
    <property type="project" value="UniProtKB-UniRule"/>
</dbReference>
<dbReference type="NCBIfam" id="TIGR00652">
    <property type="entry name" value="DapF"/>
    <property type="match status" value="1"/>
</dbReference>
<dbReference type="Proteomes" id="UP000233782">
    <property type="component" value="Unassembled WGS sequence"/>
</dbReference>
<feature type="site" description="Could be important to modulate the pK values of the two catalytic cysteine residues" evidence="3">
    <location>
        <position position="188"/>
    </location>
</feature>
<dbReference type="GO" id="GO:0009089">
    <property type="term" value="P:lysine biosynthetic process via diaminopimelate"/>
    <property type="evidence" value="ECO:0007669"/>
    <property type="project" value="UniProtKB-UniRule"/>
</dbReference>
<evidence type="ECO:0000256" key="2">
    <source>
        <dbReference type="ARBA" id="ARBA00023235"/>
    </source>
</evidence>
<proteinExistence type="inferred from homology"/>
<keyword evidence="3" id="KW-0963">Cytoplasm</keyword>
<comment type="subunit">
    <text evidence="3">Homodimer.</text>
</comment>
<comment type="caution">
    <text evidence="5">The sequence shown here is derived from an EMBL/GenBank/DDBJ whole genome shotgun (WGS) entry which is preliminary data.</text>
</comment>
<comment type="caution">
    <text evidence="3">Lacks conserved residue(s) required for the propagation of feature annotation.</text>
</comment>
<evidence type="ECO:0000313" key="5">
    <source>
        <dbReference type="EMBL" id="PKV66703.1"/>
    </source>
</evidence>
<evidence type="ECO:0000313" key="6">
    <source>
        <dbReference type="Proteomes" id="UP000233782"/>
    </source>
</evidence>
<keyword evidence="3" id="KW-0457">Lysine biosynthesis</keyword>
<accession>A0A2N3UBF3</accession>
<feature type="binding site" evidence="3">
    <location>
        <begin position="199"/>
        <end position="200"/>
    </location>
    <ligand>
        <name>substrate</name>
    </ligand>
</feature>
<protein>
    <recommendedName>
        <fullName evidence="3 4">Diaminopimelate epimerase</fullName>
        <shortName evidence="3">DAP epimerase</shortName>
        <ecNumber evidence="3 4">5.1.1.7</ecNumber>
    </recommendedName>
    <alternativeName>
        <fullName evidence="3">PLP-independent amino acid racemase</fullName>
    </alternativeName>
</protein>
<dbReference type="Pfam" id="PF01678">
    <property type="entry name" value="DAP_epimerase"/>
    <property type="match status" value="2"/>
</dbReference>
<sequence length="261" mass="29011">MALSFYKYQGTGNDFVMIDNRKLTFPADDEQLIRNLCNRRTGIGADGLILLQNHDDYDFEMVYFNADGRLGSMCGNGARCTVRFAKQLGVIEDVAYFLAADGEHQATIEREEIQLKMADVVGVERIEDDFYLNTGSPHYVRFVENVDNLDVYAEGRLVRYSPRFNAVGTNVNFVQRLSDNSIYVRTYERGVEDETLSCGTGVTACALVAGLTGMQSPVSVKTPGGNLKVAFEQDGMGFRYIYLIGPAKLVFTGTVPLLEKV</sequence>
<feature type="binding site" evidence="3">
    <location>
        <position position="65"/>
    </location>
    <ligand>
        <name>substrate</name>
    </ligand>
</feature>
<dbReference type="EMBL" id="PJMU01000002">
    <property type="protein sequence ID" value="PKV66703.1"/>
    <property type="molecule type" value="Genomic_DNA"/>
</dbReference>
<feature type="site" description="Could be important to modulate the pK values of the two catalytic cysteine residues" evidence="3">
    <location>
        <position position="138"/>
    </location>
</feature>
<comment type="similarity">
    <text evidence="1 3">Belongs to the diaminopimelate epimerase family.</text>
</comment>
<feature type="binding site" evidence="3">
    <location>
        <position position="13"/>
    </location>
    <ligand>
        <name>substrate</name>
    </ligand>
</feature>
<name>A0A2N3UBF3_9BACT</name>
<comment type="subcellular location">
    <subcellularLocation>
        <location evidence="3">Cytoplasm</location>
    </subcellularLocation>
</comment>
<feature type="active site" description="Proton donor" evidence="3">
    <location>
        <position position="74"/>
    </location>
</feature>
<organism evidence="5 6">
    <name type="scientific">Pontibacter ramchanderi</name>
    <dbReference type="NCBI Taxonomy" id="1179743"/>
    <lineage>
        <taxon>Bacteria</taxon>
        <taxon>Pseudomonadati</taxon>
        <taxon>Bacteroidota</taxon>
        <taxon>Cytophagia</taxon>
        <taxon>Cytophagales</taxon>
        <taxon>Hymenobacteraceae</taxon>
        <taxon>Pontibacter</taxon>
    </lineage>
</organism>
<comment type="function">
    <text evidence="3">Catalyzes the stereoinversion of LL-2,6-diaminopimelate (L,L-DAP) to meso-diaminopimelate (meso-DAP), a precursor of L-lysine and an essential component of the bacterial peptidoglycan.</text>
</comment>
<dbReference type="AlphaFoldDB" id="A0A2N3UBF3"/>
<keyword evidence="3" id="KW-0028">Amino-acid biosynthesis</keyword>
<dbReference type="Gene3D" id="3.10.310.10">
    <property type="entry name" value="Diaminopimelate Epimerase, Chain A, domain 1"/>
    <property type="match status" value="2"/>
</dbReference>
<feature type="active site" description="Proton acceptor" evidence="3">
    <location>
        <position position="198"/>
    </location>
</feature>
<dbReference type="RefSeq" id="WP_101444716.1">
    <property type="nucleotide sequence ID" value="NZ_PJMU01000002.1"/>
</dbReference>
<keyword evidence="2 3" id="KW-0413">Isomerase</keyword>
<dbReference type="SUPFAM" id="SSF54506">
    <property type="entry name" value="Diaminopimelate epimerase-like"/>
    <property type="match status" value="2"/>
</dbReference>
<dbReference type="GO" id="GO:0005829">
    <property type="term" value="C:cytosol"/>
    <property type="evidence" value="ECO:0007669"/>
    <property type="project" value="TreeGrafter"/>
</dbReference>
<evidence type="ECO:0000256" key="4">
    <source>
        <dbReference type="NCBIfam" id="TIGR00652"/>
    </source>
</evidence>
<dbReference type="HAMAP" id="MF_00197">
    <property type="entry name" value="DAP_epimerase"/>
    <property type="match status" value="1"/>
</dbReference>
<dbReference type="EC" id="5.1.1.7" evidence="3 4"/>
<dbReference type="OrthoDB" id="9805408at2"/>
<feature type="binding site" evidence="3">
    <location>
        <begin position="188"/>
        <end position="189"/>
    </location>
    <ligand>
        <name>substrate</name>
    </ligand>
</feature>
<dbReference type="UniPathway" id="UPA00034">
    <property type="reaction ID" value="UER00025"/>
</dbReference>
<feature type="binding site" evidence="3">
    <location>
        <begin position="75"/>
        <end position="76"/>
    </location>
    <ligand>
        <name>substrate</name>
    </ligand>
</feature>
<comment type="catalytic activity">
    <reaction evidence="3">
        <text>(2S,6S)-2,6-diaminopimelate = meso-2,6-diaminopimelate</text>
        <dbReference type="Rhea" id="RHEA:15393"/>
        <dbReference type="ChEBI" id="CHEBI:57609"/>
        <dbReference type="ChEBI" id="CHEBI:57791"/>
        <dbReference type="EC" id="5.1.1.7"/>
    </reaction>
</comment>
<comment type="pathway">
    <text evidence="3">Amino-acid biosynthesis; L-lysine biosynthesis via DAP pathway; DL-2,6-diaminopimelate from LL-2,6-diaminopimelate: step 1/1.</text>
</comment>
<evidence type="ECO:0000256" key="3">
    <source>
        <dbReference type="HAMAP-Rule" id="MF_00197"/>
    </source>
</evidence>
<dbReference type="PANTHER" id="PTHR31689">
    <property type="entry name" value="DIAMINOPIMELATE EPIMERASE, CHLOROPLASTIC"/>
    <property type="match status" value="1"/>
</dbReference>
<keyword evidence="6" id="KW-1185">Reference proteome</keyword>
<dbReference type="PANTHER" id="PTHR31689:SF0">
    <property type="entry name" value="DIAMINOPIMELATE EPIMERASE"/>
    <property type="match status" value="1"/>
</dbReference>
<gene>
    <name evidence="3" type="primary">dapF</name>
    <name evidence="5" type="ORF">BD749_1833</name>
</gene>
<dbReference type="InterPro" id="IPR001653">
    <property type="entry name" value="DAP_epimerase_DapF"/>
</dbReference>
<reference evidence="5 6" key="1">
    <citation type="submission" date="2017-12" db="EMBL/GenBank/DDBJ databases">
        <title>Genomic Encyclopedia of Type Strains, Phase III (KMG-III): the genomes of soil and plant-associated and newly described type strains.</title>
        <authorList>
            <person name="Whitman W."/>
        </authorList>
    </citation>
    <scope>NUCLEOTIDE SEQUENCE [LARGE SCALE GENOMIC DNA]</scope>
    <source>
        <strain evidence="5 6">LP43</strain>
    </source>
</reference>
<evidence type="ECO:0000256" key="1">
    <source>
        <dbReference type="ARBA" id="ARBA00010219"/>
    </source>
</evidence>